<comment type="similarity">
    <text evidence="1 2">Belongs to the universal stress protein A family.</text>
</comment>
<evidence type="ECO:0000256" key="2">
    <source>
        <dbReference type="PIRNR" id="PIRNR006276"/>
    </source>
</evidence>
<dbReference type="SUPFAM" id="SSF52402">
    <property type="entry name" value="Adenine nucleotide alpha hydrolases-like"/>
    <property type="match status" value="1"/>
</dbReference>
<sequence length="144" mass="16179">MNEIKKVLIAIDNEPSSEKVALHGFQLGSRLNAEIALISVIDTTMIMTEGSVTPMEFAETMKNECKKNQQLLVDHVFKDYKVWTFVEEGKPHEVILNMAQEWEADIIVLGTHGRKGISHLLLGSVAEKVLRHAEKPLFIIPTKS</sequence>
<dbReference type="STRING" id="280093.SAMN05443373_10195"/>
<dbReference type="OrthoDB" id="9788959at2"/>
<dbReference type="InterPro" id="IPR014729">
    <property type="entry name" value="Rossmann-like_a/b/a_fold"/>
</dbReference>
<evidence type="ECO:0000313" key="4">
    <source>
        <dbReference type="EMBL" id="PRZ27814.1"/>
    </source>
</evidence>
<evidence type="ECO:0000259" key="3">
    <source>
        <dbReference type="Pfam" id="PF00582"/>
    </source>
</evidence>
<dbReference type="PANTHER" id="PTHR46268">
    <property type="entry name" value="STRESS RESPONSE PROTEIN NHAX"/>
    <property type="match status" value="1"/>
</dbReference>
<dbReference type="GO" id="GO:0005737">
    <property type="term" value="C:cytoplasm"/>
    <property type="evidence" value="ECO:0007669"/>
    <property type="project" value="UniProtKB-SubCell"/>
</dbReference>
<keyword evidence="7" id="KW-1185">Reference proteome</keyword>
<proteinExistence type="inferred from homology"/>
<evidence type="ECO:0000313" key="5">
    <source>
        <dbReference type="EMBL" id="SHG23866.1"/>
    </source>
</evidence>
<dbReference type="PRINTS" id="PR01438">
    <property type="entry name" value="UNVRSLSTRESS"/>
</dbReference>
<dbReference type="PANTHER" id="PTHR46268:SF6">
    <property type="entry name" value="UNIVERSAL STRESS PROTEIN UP12"/>
    <property type="match status" value="1"/>
</dbReference>
<feature type="domain" description="UspA" evidence="3">
    <location>
        <begin position="4"/>
        <end position="141"/>
    </location>
</feature>
<organism evidence="5 6">
    <name type="scientific">Flavobacterium granuli</name>
    <dbReference type="NCBI Taxonomy" id="280093"/>
    <lineage>
        <taxon>Bacteria</taxon>
        <taxon>Pseudomonadati</taxon>
        <taxon>Bacteroidota</taxon>
        <taxon>Flavobacteriia</taxon>
        <taxon>Flavobacteriales</taxon>
        <taxon>Flavobacteriaceae</taxon>
        <taxon>Flavobacterium</taxon>
    </lineage>
</organism>
<dbReference type="EMBL" id="FQWO01000001">
    <property type="protein sequence ID" value="SHG23866.1"/>
    <property type="molecule type" value="Genomic_DNA"/>
</dbReference>
<gene>
    <name evidence="4" type="ORF">BC624_10195</name>
    <name evidence="5" type="ORF">SAMN05443373_10195</name>
</gene>
<dbReference type="InterPro" id="IPR006015">
    <property type="entry name" value="Universal_stress_UspA"/>
</dbReference>
<name>A0A1M5I669_9FLAO</name>
<evidence type="ECO:0000313" key="7">
    <source>
        <dbReference type="Proteomes" id="UP000237771"/>
    </source>
</evidence>
<reference evidence="5" key="1">
    <citation type="submission" date="2016-11" db="EMBL/GenBank/DDBJ databases">
        <authorList>
            <person name="Jaros S."/>
            <person name="Januszkiewicz K."/>
            <person name="Wedrychowicz H."/>
        </authorList>
    </citation>
    <scope>NUCLEOTIDE SEQUENCE [LARGE SCALE GENOMIC DNA]</scope>
    <source>
        <strain evidence="5">DSM 19729</strain>
    </source>
</reference>
<dbReference type="InterPro" id="IPR006016">
    <property type="entry name" value="UspA"/>
</dbReference>
<accession>A0A1M5I669</accession>
<dbReference type="Gene3D" id="3.40.50.620">
    <property type="entry name" value="HUPs"/>
    <property type="match status" value="1"/>
</dbReference>
<comment type="subcellular location">
    <subcellularLocation>
        <location evidence="2">Cytoplasm</location>
    </subcellularLocation>
</comment>
<dbReference type="RefSeq" id="WP_072938081.1">
    <property type="nucleotide sequence ID" value="NZ_FQWO01000001.1"/>
</dbReference>
<dbReference type="Proteomes" id="UP000184384">
    <property type="component" value="Unassembled WGS sequence"/>
</dbReference>
<keyword evidence="2" id="KW-0963">Cytoplasm</keyword>
<dbReference type="AlphaFoldDB" id="A0A1M5I669"/>
<reference evidence="6" key="2">
    <citation type="submission" date="2016-11" db="EMBL/GenBank/DDBJ databases">
        <authorList>
            <person name="Varghese N."/>
            <person name="Submissions S."/>
        </authorList>
    </citation>
    <scope>NUCLEOTIDE SEQUENCE [LARGE SCALE GENOMIC DNA]</scope>
    <source>
        <strain evidence="6">DSM 19729</strain>
    </source>
</reference>
<dbReference type="PIRSF" id="PIRSF006276">
    <property type="entry name" value="UspA"/>
    <property type="match status" value="1"/>
</dbReference>
<evidence type="ECO:0000313" key="6">
    <source>
        <dbReference type="Proteomes" id="UP000184384"/>
    </source>
</evidence>
<dbReference type="Proteomes" id="UP000237771">
    <property type="component" value="Unassembled WGS sequence"/>
</dbReference>
<protein>
    <recommendedName>
        <fullName evidence="2">Universal stress protein</fullName>
    </recommendedName>
</protein>
<reference evidence="4 7" key="3">
    <citation type="submission" date="2018-03" db="EMBL/GenBank/DDBJ databases">
        <title>Genomic Encyclopedia of Archaeal and Bacterial Type Strains, Phase II (KMG-II): from individual species to whole genera.</title>
        <authorList>
            <person name="Goeker M."/>
        </authorList>
    </citation>
    <scope>NUCLEOTIDE SEQUENCE [LARGE SCALE GENOMIC DNA]</scope>
    <source>
        <strain evidence="4 7">DSM 17797</strain>
    </source>
</reference>
<dbReference type="EMBL" id="PVUB01000001">
    <property type="protein sequence ID" value="PRZ27814.1"/>
    <property type="molecule type" value="Genomic_DNA"/>
</dbReference>
<dbReference type="Pfam" id="PF00582">
    <property type="entry name" value="Usp"/>
    <property type="match status" value="1"/>
</dbReference>
<evidence type="ECO:0000256" key="1">
    <source>
        <dbReference type="ARBA" id="ARBA00008791"/>
    </source>
</evidence>
<dbReference type="CDD" id="cd00293">
    <property type="entry name" value="USP-like"/>
    <property type="match status" value="1"/>
</dbReference>